<sequence length="113" mass="12919">MDVMLSLWHVPWRTDKNSAHGARGRGWDGKRKCNFEQLLPRAMLIPLLPWVSQTFLRCIWYWPLLGTEYDPLAISVNRYDHSPTEACIGEQPGKAMHCTLETIEIKGPKSSPA</sequence>
<evidence type="ECO:0000313" key="1">
    <source>
        <dbReference type="EMBL" id="KYO18227.1"/>
    </source>
</evidence>
<gene>
    <name evidence="1" type="ORF">Y1Q_0011784</name>
</gene>
<evidence type="ECO:0000313" key="2">
    <source>
        <dbReference type="Proteomes" id="UP000050525"/>
    </source>
</evidence>
<reference evidence="1 2" key="1">
    <citation type="journal article" date="2012" name="Genome Biol.">
        <title>Sequencing three crocodilian genomes to illuminate the evolution of archosaurs and amniotes.</title>
        <authorList>
            <person name="St John J.A."/>
            <person name="Braun E.L."/>
            <person name="Isberg S.R."/>
            <person name="Miles L.G."/>
            <person name="Chong A.Y."/>
            <person name="Gongora J."/>
            <person name="Dalzell P."/>
            <person name="Moran C."/>
            <person name="Bed'hom B."/>
            <person name="Abzhanov A."/>
            <person name="Burgess S.C."/>
            <person name="Cooksey A.M."/>
            <person name="Castoe T.A."/>
            <person name="Crawford N.G."/>
            <person name="Densmore L.D."/>
            <person name="Drew J.C."/>
            <person name="Edwards S.V."/>
            <person name="Faircloth B.C."/>
            <person name="Fujita M.K."/>
            <person name="Greenwold M.J."/>
            <person name="Hoffmann F.G."/>
            <person name="Howard J.M."/>
            <person name="Iguchi T."/>
            <person name="Janes D.E."/>
            <person name="Khan S.Y."/>
            <person name="Kohno S."/>
            <person name="de Koning A.J."/>
            <person name="Lance S.L."/>
            <person name="McCarthy F.M."/>
            <person name="McCormack J.E."/>
            <person name="Merchant M.E."/>
            <person name="Peterson D.G."/>
            <person name="Pollock D.D."/>
            <person name="Pourmand N."/>
            <person name="Raney B.J."/>
            <person name="Roessler K.A."/>
            <person name="Sanford J.R."/>
            <person name="Sawyer R.H."/>
            <person name="Schmidt C.J."/>
            <person name="Triplett E.W."/>
            <person name="Tuberville T.D."/>
            <person name="Venegas-Anaya M."/>
            <person name="Howard J.T."/>
            <person name="Jarvis E.D."/>
            <person name="Guillette L.J.Jr."/>
            <person name="Glenn T.C."/>
            <person name="Green R.E."/>
            <person name="Ray D.A."/>
        </authorList>
    </citation>
    <scope>NUCLEOTIDE SEQUENCE [LARGE SCALE GENOMIC DNA]</scope>
    <source>
        <strain evidence="1">KSC_2009_1</strain>
    </source>
</reference>
<accession>A0A151M130</accession>
<comment type="caution">
    <text evidence="1">The sequence shown here is derived from an EMBL/GenBank/DDBJ whole genome shotgun (WGS) entry which is preliminary data.</text>
</comment>
<dbReference type="AlphaFoldDB" id="A0A151M130"/>
<name>A0A151M130_ALLMI</name>
<protein>
    <submittedName>
        <fullName evidence="1">Uncharacterized protein</fullName>
    </submittedName>
</protein>
<proteinExistence type="predicted"/>
<organism evidence="1 2">
    <name type="scientific">Alligator mississippiensis</name>
    <name type="common">American alligator</name>
    <dbReference type="NCBI Taxonomy" id="8496"/>
    <lineage>
        <taxon>Eukaryota</taxon>
        <taxon>Metazoa</taxon>
        <taxon>Chordata</taxon>
        <taxon>Craniata</taxon>
        <taxon>Vertebrata</taxon>
        <taxon>Euteleostomi</taxon>
        <taxon>Archelosauria</taxon>
        <taxon>Archosauria</taxon>
        <taxon>Crocodylia</taxon>
        <taxon>Alligatoridae</taxon>
        <taxon>Alligatorinae</taxon>
        <taxon>Alligator</taxon>
    </lineage>
</organism>
<dbReference type="EMBL" id="AKHW03006853">
    <property type="protein sequence ID" value="KYO18227.1"/>
    <property type="molecule type" value="Genomic_DNA"/>
</dbReference>
<keyword evidence="2" id="KW-1185">Reference proteome</keyword>
<dbReference type="Proteomes" id="UP000050525">
    <property type="component" value="Unassembled WGS sequence"/>
</dbReference>